<gene>
    <name evidence="2" type="ORF">PAPYR_2226</name>
</gene>
<keyword evidence="3" id="KW-1185">Reference proteome</keyword>
<reference evidence="2" key="1">
    <citation type="journal article" date="2022" name="bioRxiv">
        <title>Genomics of Preaxostyla Flagellates Illuminates Evolutionary Transitions and the Path Towards Mitochondrial Loss.</title>
        <authorList>
            <person name="Novak L.V.F."/>
            <person name="Treitli S.C."/>
            <person name="Pyrih J."/>
            <person name="Halakuc P."/>
            <person name="Pipaliya S.V."/>
            <person name="Vacek V."/>
            <person name="Brzon O."/>
            <person name="Soukal P."/>
            <person name="Eme L."/>
            <person name="Dacks J.B."/>
            <person name="Karnkowska A."/>
            <person name="Elias M."/>
            <person name="Hampl V."/>
        </authorList>
    </citation>
    <scope>NUCLEOTIDE SEQUENCE</scope>
    <source>
        <strain evidence="2">RCP-MX</strain>
    </source>
</reference>
<feature type="compositionally biased region" description="Acidic residues" evidence="1">
    <location>
        <begin position="49"/>
        <end position="59"/>
    </location>
</feature>
<organism evidence="2 3">
    <name type="scientific">Paratrimastix pyriformis</name>
    <dbReference type="NCBI Taxonomy" id="342808"/>
    <lineage>
        <taxon>Eukaryota</taxon>
        <taxon>Metamonada</taxon>
        <taxon>Preaxostyla</taxon>
        <taxon>Paratrimastigidae</taxon>
        <taxon>Paratrimastix</taxon>
    </lineage>
</organism>
<dbReference type="Proteomes" id="UP001141327">
    <property type="component" value="Unassembled WGS sequence"/>
</dbReference>
<sequence length="89" mass="9789">MERAASGDFLADVHEMGRLASSMFREPTPQAAEAPSKAAHERIRTGDGSSDESEIEDDLPVATKRPRTEASFWSLCQQPSRFRVPNRGG</sequence>
<proteinExistence type="predicted"/>
<protein>
    <submittedName>
        <fullName evidence="2">Uncharacterized protein</fullName>
    </submittedName>
</protein>
<name>A0ABQ8UWQ8_9EUKA</name>
<comment type="caution">
    <text evidence="2">The sequence shown here is derived from an EMBL/GenBank/DDBJ whole genome shotgun (WGS) entry which is preliminary data.</text>
</comment>
<feature type="region of interest" description="Disordered" evidence="1">
    <location>
        <begin position="20"/>
        <end position="69"/>
    </location>
</feature>
<accession>A0ABQ8UWQ8</accession>
<evidence type="ECO:0000313" key="2">
    <source>
        <dbReference type="EMBL" id="KAJ4461205.1"/>
    </source>
</evidence>
<evidence type="ECO:0000256" key="1">
    <source>
        <dbReference type="SAM" id="MobiDB-lite"/>
    </source>
</evidence>
<dbReference type="EMBL" id="JAPMOS010000008">
    <property type="protein sequence ID" value="KAJ4461205.1"/>
    <property type="molecule type" value="Genomic_DNA"/>
</dbReference>
<evidence type="ECO:0000313" key="3">
    <source>
        <dbReference type="Proteomes" id="UP001141327"/>
    </source>
</evidence>